<gene>
    <name evidence="2" type="ORF">FTOL_04709</name>
</gene>
<protein>
    <submittedName>
        <fullName evidence="2">Uncharacterized protein</fullName>
    </submittedName>
</protein>
<evidence type="ECO:0000313" key="2">
    <source>
        <dbReference type="EMBL" id="SPJ74978.1"/>
    </source>
</evidence>
<proteinExistence type="predicted"/>
<name>A0AAE8M7J6_9HYPO</name>
<dbReference type="AlphaFoldDB" id="A0AAE8M7J6"/>
<dbReference type="Proteomes" id="UP001187734">
    <property type="component" value="Unassembled WGS sequence"/>
</dbReference>
<keyword evidence="3" id="KW-1185">Reference proteome</keyword>
<evidence type="ECO:0000313" key="3">
    <source>
        <dbReference type="Proteomes" id="UP001187734"/>
    </source>
</evidence>
<evidence type="ECO:0000256" key="1">
    <source>
        <dbReference type="SAM" id="SignalP"/>
    </source>
</evidence>
<reference evidence="2" key="1">
    <citation type="submission" date="2018-03" db="EMBL/GenBank/DDBJ databases">
        <authorList>
            <person name="Guldener U."/>
        </authorList>
    </citation>
    <scope>NUCLEOTIDE SEQUENCE</scope>
</reference>
<feature type="signal peptide" evidence="1">
    <location>
        <begin position="1"/>
        <end position="15"/>
    </location>
</feature>
<sequence>MRLRFFAFLVIGVIAFDDSYEPFPEPYPTCADCLPASVHDAPGIGFSLSISSGTIAAHFYNGTVRNIAVIAATSDYAALMARLAISPPPPPLSRWEKWRRSLNKKIGRPATPNVGVIASMLISLRDAASTAVDTPDRVAVSHPRIQGLAEYDLWDAIEFAHLRPWVAADLPRPKLDFPLPAAGAYPDQLTEAHAVFAAHGKGLCEHFKHYWNCQEEEYKVPLETTLVVGFTPTDLRGEIIRTRSSFTSFQPRKGDRTFVDLGMGLDSRGTLDSELWPRITNRLQDFTKALPGGLRLDEILLTGENATHPAFLDALNDALVGNGYVLGDNKNIDAGTQLLPVKRRDELIDPAFASARGAAQYARWRQEAPIGCQEQARCEKERREADKQAELR</sequence>
<keyword evidence="1" id="KW-0732">Signal</keyword>
<accession>A0AAE8M7J6</accession>
<comment type="caution">
    <text evidence="2">The sequence shown here is derived from an EMBL/GenBank/DDBJ whole genome shotgun (WGS) entry which is preliminary data.</text>
</comment>
<feature type="chain" id="PRO_5042215569" evidence="1">
    <location>
        <begin position="16"/>
        <end position="392"/>
    </location>
</feature>
<organism evidence="2 3">
    <name type="scientific">Fusarium torulosum</name>
    <dbReference type="NCBI Taxonomy" id="33205"/>
    <lineage>
        <taxon>Eukaryota</taxon>
        <taxon>Fungi</taxon>
        <taxon>Dikarya</taxon>
        <taxon>Ascomycota</taxon>
        <taxon>Pezizomycotina</taxon>
        <taxon>Sordariomycetes</taxon>
        <taxon>Hypocreomycetidae</taxon>
        <taxon>Hypocreales</taxon>
        <taxon>Nectriaceae</taxon>
        <taxon>Fusarium</taxon>
    </lineage>
</organism>
<dbReference type="EMBL" id="ONZP01000146">
    <property type="protein sequence ID" value="SPJ74978.1"/>
    <property type="molecule type" value="Genomic_DNA"/>
</dbReference>